<dbReference type="Pfam" id="PF04607">
    <property type="entry name" value="RelA_SpoT"/>
    <property type="match status" value="1"/>
</dbReference>
<sequence length="659" mass="71550">MAGMLFGSPPVLSTRRRPSPTSAPASHGSCPGSFEDAPRAARRCSVDQTGGMVGMCAPDGSVWALPGGFPAVEVASRRGRGPTGGPGLLSMELGCGGDVAAPAKGDERGQVSGAPGGAAARRVRPPWELSRLQEEHAVFSSDLVVAAYHLAGCAHQGQWRKSGDPVLSHCAETARILAQLNADETTVAAALLHDVLDDTSTPKDLIESRVGGDVLDLVRKVGNVSRLSQLVRDSAHDLAEEDYSRLRDMLVAISDARVVLIKLADRLHNMRTLGALRANKQARVADETLRVFAPLAERLNAWSLKSELEDLAFGVLEPDRKAALRAEYEGIMESRRDSDLGGALERLKAGLEGEGVVWEDISGRRKSLYGVARKMERKGYESMSEVPDLLALRVVVRSKVDCYAVLRKVHQLWRAVPGRLKDYIRNPKANGYQSIHEDVQAPDGSTFEVQIRTDKMHYIAEHGLAAHWRYKEAGEAGSVSEFVAARTLWSQYVLGWVLEVNDKKLRPSGCATEGSIWKTCTTFADDRGSRMDGRLGCRHHAQPPPRPVTEHDFWEPLYVAVSGPKGLDVCQLSRGCTLGQYMLTRVGMDWPTRGLPTVNGQLVSTGYALRFGDVLEFPDESQGLDVYSMSGFANLDLDKAPGGLESMGERDAPQEVALG</sequence>
<dbReference type="SUPFAM" id="SSF81301">
    <property type="entry name" value="Nucleotidyltransferase"/>
    <property type="match status" value="1"/>
</dbReference>
<protein>
    <recommendedName>
        <fullName evidence="2">GTP diphosphokinase</fullName>
        <ecNumber evidence="2">2.7.6.5</ecNumber>
    </recommendedName>
</protein>
<dbReference type="PANTHER" id="PTHR21262:SF31">
    <property type="entry name" value="GTP PYROPHOSPHOKINASE"/>
    <property type="match status" value="1"/>
</dbReference>
<dbReference type="GO" id="GO:0005525">
    <property type="term" value="F:GTP binding"/>
    <property type="evidence" value="ECO:0007669"/>
    <property type="project" value="UniProtKB-KW"/>
</dbReference>
<dbReference type="CDD" id="cd00077">
    <property type="entry name" value="HDc"/>
    <property type="match status" value="1"/>
</dbReference>
<dbReference type="GO" id="GO:0008728">
    <property type="term" value="F:GTP diphosphokinase activity"/>
    <property type="evidence" value="ECO:0007669"/>
    <property type="project" value="UniProtKB-EC"/>
</dbReference>
<evidence type="ECO:0000313" key="6">
    <source>
        <dbReference type="EMBL" id="CAD7696685.1"/>
    </source>
</evidence>
<dbReference type="Proteomes" id="UP000708148">
    <property type="component" value="Unassembled WGS sequence"/>
</dbReference>
<evidence type="ECO:0000259" key="5">
    <source>
        <dbReference type="PROSITE" id="PS51831"/>
    </source>
</evidence>
<dbReference type="SUPFAM" id="SSF109604">
    <property type="entry name" value="HD-domain/PDEase-like"/>
    <property type="match status" value="1"/>
</dbReference>
<dbReference type="CDD" id="cd05399">
    <property type="entry name" value="NT_Rel-Spo_like"/>
    <property type="match status" value="1"/>
</dbReference>
<keyword evidence="3" id="KW-0547">Nucleotide-binding</keyword>
<dbReference type="FunFam" id="1.10.3210.10:FF:000001">
    <property type="entry name" value="GTP pyrophosphokinase RelA"/>
    <property type="match status" value="1"/>
</dbReference>
<organism evidence="6 7">
    <name type="scientific">Ostreobium quekettii</name>
    <dbReference type="NCBI Taxonomy" id="121088"/>
    <lineage>
        <taxon>Eukaryota</taxon>
        <taxon>Viridiplantae</taxon>
        <taxon>Chlorophyta</taxon>
        <taxon>core chlorophytes</taxon>
        <taxon>Ulvophyceae</taxon>
        <taxon>TCBD clade</taxon>
        <taxon>Bryopsidales</taxon>
        <taxon>Ostreobineae</taxon>
        <taxon>Ostreobiaceae</taxon>
        <taxon>Ostreobium</taxon>
    </lineage>
</organism>
<dbReference type="Gene3D" id="3.30.460.10">
    <property type="entry name" value="Beta Polymerase, domain 2"/>
    <property type="match status" value="1"/>
</dbReference>
<name>A0A8S1IR14_9CHLO</name>
<evidence type="ECO:0000256" key="2">
    <source>
        <dbReference type="ARBA" id="ARBA00013251"/>
    </source>
</evidence>
<dbReference type="InterPro" id="IPR006674">
    <property type="entry name" value="HD_domain"/>
</dbReference>
<evidence type="ECO:0000256" key="3">
    <source>
        <dbReference type="ARBA" id="ARBA00023134"/>
    </source>
</evidence>
<proteinExistence type="inferred from homology"/>
<dbReference type="AlphaFoldDB" id="A0A8S1IR14"/>
<dbReference type="OrthoDB" id="430679at2759"/>
<evidence type="ECO:0000256" key="1">
    <source>
        <dbReference type="ARBA" id="ARBA00007476"/>
    </source>
</evidence>
<dbReference type="SMART" id="SM00471">
    <property type="entry name" value="HDc"/>
    <property type="match status" value="1"/>
</dbReference>
<evidence type="ECO:0000313" key="7">
    <source>
        <dbReference type="Proteomes" id="UP000708148"/>
    </source>
</evidence>
<dbReference type="Gene3D" id="1.10.3210.10">
    <property type="entry name" value="Hypothetical protein af1432"/>
    <property type="match status" value="1"/>
</dbReference>
<dbReference type="EMBL" id="CAJHUC010000526">
    <property type="protein sequence ID" value="CAD7696685.1"/>
    <property type="molecule type" value="Genomic_DNA"/>
</dbReference>
<feature type="region of interest" description="Disordered" evidence="4">
    <location>
        <begin position="103"/>
        <end position="123"/>
    </location>
</feature>
<keyword evidence="7" id="KW-1185">Reference proteome</keyword>
<dbReference type="PROSITE" id="PS51831">
    <property type="entry name" value="HD"/>
    <property type="match status" value="1"/>
</dbReference>
<dbReference type="Pfam" id="PF13328">
    <property type="entry name" value="HD_4"/>
    <property type="match status" value="1"/>
</dbReference>
<dbReference type="InterPro" id="IPR043519">
    <property type="entry name" value="NT_sf"/>
</dbReference>
<accession>A0A8S1IR14</accession>
<gene>
    <name evidence="6" type="ORF">OSTQU699_LOCUS2046</name>
</gene>
<reference evidence="6" key="1">
    <citation type="submission" date="2020-12" db="EMBL/GenBank/DDBJ databases">
        <authorList>
            <person name="Iha C."/>
        </authorList>
    </citation>
    <scope>NUCLEOTIDE SEQUENCE</scope>
</reference>
<dbReference type="SMART" id="SM00954">
    <property type="entry name" value="RelA_SpoT"/>
    <property type="match status" value="1"/>
</dbReference>
<dbReference type="InterPro" id="IPR003607">
    <property type="entry name" value="HD/PDEase_dom"/>
</dbReference>
<dbReference type="EC" id="2.7.6.5" evidence="2"/>
<dbReference type="InterPro" id="IPR007685">
    <property type="entry name" value="RelA_SpoT"/>
</dbReference>
<evidence type="ECO:0000256" key="4">
    <source>
        <dbReference type="SAM" id="MobiDB-lite"/>
    </source>
</evidence>
<comment type="similarity">
    <text evidence="1">Belongs to the RelA/SpoT family.</text>
</comment>
<keyword evidence="3" id="KW-0342">GTP-binding</keyword>
<feature type="domain" description="HD" evidence="5">
    <location>
        <begin position="166"/>
        <end position="270"/>
    </location>
</feature>
<dbReference type="GO" id="GO:0009507">
    <property type="term" value="C:chloroplast"/>
    <property type="evidence" value="ECO:0007669"/>
    <property type="project" value="TreeGrafter"/>
</dbReference>
<dbReference type="PANTHER" id="PTHR21262">
    <property type="entry name" value="GUANOSINE-3',5'-BIS DIPHOSPHATE 3'-PYROPHOSPHOHYDROLASE"/>
    <property type="match status" value="1"/>
</dbReference>
<comment type="caution">
    <text evidence="6">The sequence shown here is derived from an EMBL/GenBank/DDBJ whole genome shotgun (WGS) entry which is preliminary data.</text>
</comment>
<feature type="region of interest" description="Disordered" evidence="4">
    <location>
        <begin position="1"/>
        <end position="38"/>
    </location>
</feature>
<dbReference type="GO" id="GO:0015969">
    <property type="term" value="P:guanosine tetraphosphate metabolic process"/>
    <property type="evidence" value="ECO:0007669"/>
    <property type="project" value="InterPro"/>
</dbReference>